<keyword evidence="3" id="KW-0812">Transmembrane</keyword>
<feature type="domain" description="CCHC-type" evidence="4">
    <location>
        <begin position="281"/>
        <end position="296"/>
    </location>
</feature>
<dbReference type="PROSITE" id="PS50158">
    <property type="entry name" value="ZF_CCHC"/>
    <property type="match status" value="7"/>
</dbReference>
<feature type="compositionally biased region" description="Gly residues" evidence="2">
    <location>
        <begin position="25"/>
        <end position="35"/>
    </location>
</feature>
<feature type="region of interest" description="Disordered" evidence="2">
    <location>
        <begin position="1"/>
        <end position="41"/>
    </location>
</feature>
<dbReference type="Pfam" id="PF00098">
    <property type="entry name" value="zf-CCHC"/>
    <property type="match status" value="6"/>
</dbReference>
<dbReference type="InterPro" id="IPR051714">
    <property type="entry name" value="Znf_CCHC_NABP"/>
</dbReference>
<dbReference type="AlphaFoldDB" id="A0A6A5TE26"/>
<feature type="domain" description="CCHC-type" evidence="4">
    <location>
        <begin position="112"/>
        <end position="127"/>
    </location>
</feature>
<gene>
    <name evidence="5" type="ORF">CC80DRAFT_228916</name>
</gene>
<evidence type="ECO:0000256" key="2">
    <source>
        <dbReference type="SAM" id="MobiDB-lite"/>
    </source>
</evidence>
<feature type="domain" description="CCHC-type" evidence="4">
    <location>
        <begin position="131"/>
        <end position="147"/>
    </location>
</feature>
<dbReference type="SMART" id="SM00343">
    <property type="entry name" value="ZnF_C2HC"/>
    <property type="match status" value="8"/>
</dbReference>
<feature type="transmembrane region" description="Helical" evidence="3">
    <location>
        <begin position="485"/>
        <end position="510"/>
    </location>
</feature>
<protein>
    <recommendedName>
        <fullName evidence="4">CCHC-type domain-containing protein</fullName>
    </recommendedName>
</protein>
<keyword evidence="3" id="KW-0472">Membrane</keyword>
<feature type="compositionally biased region" description="Low complexity" evidence="2">
    <location>
        <begin position="15"/>
        <end position="24"/>
    </location>
</feature>
<reference evidence="5" key="1">
    <citation type="journal article" date="2020" name="Stud. Mycol.">
        <title>101 Dothideomycetes genomes: a test case for predicting lifestyles and emergence of pathogens.</title>
        <authorList>
            <person name="Haridas S."/>
            <person name="Albert R."/>
            <person name="Binder M."/>
            <person name="Bloem J."/>
            <person name="Labutti K."/>
            <person name="Salamov A."/>
            <person name="Andreopoulos B."/>
            <person name="Baker S."/>
            <person name="Barry K."/>
            <person name="Bills G."/>
            <person name="Bluhm B."/>
            <person name="Cannon C."/>
            <person name="Castanera R."/>
            <person name="Culley D."/>
            <person name="Daum C."/>
            <person name="Ezra D."/>
            <person name="Gonzalez J."/>
            <person name="Henrissat B."/>
            <person name="Kuo A."/>
            <person name="Liang C."/>
            <person name="Lipzen A."/>
            <person name="Lutzoni F."/>
            <person name="Magnuson J."/>
            <person name="Mondo S."/>
            <person name="Nolan M."/>
            <person name="Ohm R."/>
            <person name="Pangilinan J."/>
            <person name="Park H.-J."/>
            <person name="Ramirez L."/>
            <person name="Alfaro M."/>
            <person name="Sun H."/>
            <person name="Tritt A."/>
            <person name="Yoshinaga Y."/>
            <person name="Zwiers L.-H."/>
            <person name="Turgeon B."/>
            <person name="Goodwin S."/>
            <person name="Spatafora J."/>
            <person name="Crous P."/>
            <person name="Grigoriev I."/>
        </authorList>
    </citation>
    <scope>NUCLEOTIDE SEQUENCE</scope>
    <source>
        <strain evidence="5">CBS 675.92</strain>
    </source>
</reference>
<organism evidence="5 6">
    <name type="scientific">Byssothecium circinans</name>
    <dbReference type="NCBI Taxonomy" id="147558"/>
    <lineage>
        <taxon>Eukaryota</taxon>
        <taxon>Fungi</taxon>
        <taxon>Dikarya</taxon>
        <taxon>Ascomycota</taxon>
        <taxon>Pezizomycotina</taxon>
        <taxon>Dothideomycetes</taxon>
        <taxon>Pleosporomycetidae</taxon>
        <taxon>Pleosporales</taxon>
        <taxon>Massarineae</taxon>
        <taxon>Massarinaceae</taxon>
        <taxon>Byssothecium</taxon>
    </lineage>
</organism>
<dbReference type="PANTHER" id="PTHR23002">
    <property type="entry name" value="ZINC FINGER CCHC DOMAIN CONTAINING PROTEIN"/>
    <property type="match status" value="1"/>
</dbReference>
<feature type="domain" description="CCHC-type" evidence="4">
    <location>
        <begin position="333"/>
        <end position="348"/>
    </location>
</feature>
<sequence length="522" mass="55518">MSWGAGEDSWGGGADTAAAATGDDSWGGGNTGGAAGAADAGGDWGGGGGDAGGGSGDGACRICSEQGHFARDCPQKPEGGGLTGECYNCGQVGHNKADCPNPKVDRPFTGTCNSCGVEGHAARSCPSNPMKCRLCGEEGHKAMECKSRRLVNWNGVPEISSQEAWSKLIDGAAAKDLDVFRVALKAYARATMDDFSLVAVEQALRDGGLPIYLIAMKQDIAKNMTIVDITGLPDREYVLSIQYSAKPRRQKHGTGWPADPAENLERLTSAGYVQDCGVPLCGNCGELGHIRKHCTQEKVEMESTAPTVVCVYCKEEGHRARDCPKERVNPFACRNCKQEGHRSNECPEPRSAEGVECHKCSQTGHFSRDVSIVTCHSGFLLLIVSSALTSKPALRVHAAIADLRIILPRNVTSRVIPIPLHAATARRWAISAGTAPSRRTGPRSSAPTAARWVTLSSAAKFLSPRMVDLVRVVRSVRVLLSRHRVVGILLLLTLLCLLVVRPPGTLVVAGKQILRPMMTMSC</sequence>
<accession>A0A6A5TE26</accession>
<dbReference type="SUPFAM" id="SSF57756">
    <property type="entry name" value="Retrovirus zinc finger-like domains"/>
    <property type="match status" value="4"/>
</dbReference>
<keyword evidence="6" id="KW-1185">Reference proteome</keyword>
<keyword evidence="3" id="KW-1133">Transmembrane helix</keyword>
<evidence type="ECO:0000256" key="1">
    <source>
        <dbReference type="PROSITE-ProRule" id="PRU00047"/>
    </source>
</evidence>
<keyword evidence="1" id="KW-0479">Metal-binding</keyword>
<proteinExistence type="predicted"/>
<evidence type="ECO:0000313" key="6">
    <source>
        <dbReference type="Proteomes" id="UP000800035"/>
    </source>
</evidence>
<dbReference type="InterPro" id="IPR036875">
    <property type="entry name" value="Znf_CCHC_sf"/>
</dbReference>
<dbReference type="EMBL" id="ML977025">
    <property type="protein sequence ID" value="KAF1950550.1"/>
    <property type="molecule type" value="Genomic_DNA"/>
</dbReference>
<dbReference type="GO" id="GO:0008270">
    <property type="term" value="F:zinc ion binding"/>
    <property type="evidence" value="ECO:0007669"/>
    <property type="project" value="UniProtKB-KW"/>
</dbReference>
<evidence type="ECO:0000313" key="5">
    <source>
        <dbReference type="EMBL" id="KAF1950550.1"/>
    </source>
</evidence>
<dbReference type="Gene3D" id="4.10.60.10">
    <property type="entry name" value="Zinc finger, CCHC-type"/>
    <property type="match status" value="4"/>
</dbReference>
<feature type="domain" description="CCHC-type" evidence="4">
    <location>
        <begin position="60"/>
        <end position="75"/>
    </location>
</feature>
<dbReference type="GO" id="GO:0003676">
    <property type="term" value="F:nucleic acid binding"/>
    <property type="evidence" value="ECO:0007669"/>
    <property type="project" value="InterPro"/>
</dbReference>
<dbReference type="Proteomes" id="UP000800035">
    <property type="component" value="Unassembled WGS sequence"/>
</dbReference>
<evidence type="ECO:0000259" key="4">
    <source>
        <dbReference type="PROSITE" id="PS50158"/>
    </source>
</evidence>
<feature type="domain" description="CCHC-type" evidence="4">
    <location>
        <begin position="310"/>
        <end position="325"/>
    </location>
</feature>
<keyword evidence="1" id="KW-0863">Zinc-finger</keyword>
<dbReference type="InterPro" id="IPR001878">
    <property type="entry name" value="Znf_CCHC"/>
</dbReference>
<keyword evidence="1" id="KW-0862">Zinc</keyword>
<evidence type="ECO:0000256" key="3">
    <source>
        <dbReference type="SAM" id="Phobius"/>
    </source>
</evidence>
<dbReference type="OrthoDB" id="8026949at2759"/>
<feature type="domain" description="CCHC-type" evidence="4">
    <location>
        <begin position="86"/>
        <end position="101"/>
    </location>
</feature>
<name>A0A6A5TE26_9PLEO</name>